<dbReference type="Pfam" id="PF01822">
    <property type="entry name" value="WSC"/>
    <property type="match status" value="3"/>
</dbReference>
<keyword evidence="10" id="KW-1185">Reference proteome</keyword>
<evidence type="ECO:0000313" key="9">
    <source>
        <dbReference type="EMBL" id="KAF2222302.1"/>
    </source>
</evidence>
<organism evidence="9 10">
    <name type="scientific">Elsinoe ampelina</name>
    <dbReference type="NCBI Taxonomy" id="302913"/>
    <lineage>
        <taxon>Eukaryota</taxon>
        <taxon>Fungi</taxon>
        <taxon>Dikarya</taxon>
        <taxon>Ascomycota</taxon>
        <taxon>Pezizomycotina</taxon>
        <taxon>Dothideomycetes</taxon>
        <taxon>Dothideomycetidae</taxon>
        <taxon>Myriangiales</taxon>
        <taxon>Elsinoaceae</taxon>
        <taxon>Elsinoe</taxon>
    </lineage>
</organism>
<evidence type="ECO:0000256" key="4">
    <source>
        <dbReference type="ARBA" id="ARBA00022989"/>
    </source>
</evidence>
<keyword evidence="4" id="KW-1133">Transmembrane helix</keyword>
<dbReference type="Proteomes" id="UP000799538">
    <property type="component" value="Unassembled WGS sequence"/>
</dbReference>
<proteinExistence type="predicted"/>
<dbReference type="GO" id="GO:0005886">
    <property type="term" value="C:plasma membrane"/>
    <property type="evidence" value="ECO:0007669"/>
    <property type="project" value="TreeGrafter"/>
</dbReference>
<evidence type="ECO:0000259" key="8">
    <source>
        <dbReference type="PROSITE" id="PS51212"/>
    </source>
</evidence>
<keyword evidence="6" id="KW-0325">Glycoprotein</keyword>
<feature type="domain" description="WSC" evidence="8">
    <location>
        <begin position="1079"/>
        <end position="1177"/>
    </location>
</feature>
<comment type="subcellular location">
    <subcellularLocation>
        <location evidence="1">Membrane</location>
        <topology evidence="1">Single-pass membrane protein</topology>
    </subcellularLocation>
</comment>
<protein>
    <recommendedName>
        <fullName evidence="8">WSC domain-containing protein</fullName>
    </recommendedName>
</protein>
<evidence type="ECO:0000256" key="1">
    <source>
        <dbReference type="ARBA" id="ARBA00004167"/>
    </source>
</evidence>
<keyword evidence="3 7" id="KW-0732">Signal</keyword>
<evidence type="ECO:0000256" key="5">
    <source>
        <dbReference type="ARBA" id="ARBA00023136"/>
    </source>
</evidence>
<dbReference type="SMART" id="SM00321">
    <property type="entry name" value="WSC"/>
    <property type="match status" value="3"/>
</dbReference>
<feature type="signal peptide" evidence="7">
    <location>
        <begin position="1"/>
        <end position="21"/>
    </location>
</feature>
<reference evidence="10" key="1">
    <citation type="journal article" date="2020" name="Stud. Mycol.">
        <title>101 Dothideomycetes genomes: A test case for predicting lifestyles and emergence of pathogens.</title>
        <authorList>
            <person name="Haridas S."/>
            <person name="Albert R."/>
            <person name="Binder M."/>
            <person name="Bloem J."/>
            <person name="LaButti K."/>
            <person name="Salamov A."/>
            <person name="Andreopoulos B."/>
            <person name="Baker S."/>
            <person name="Barry K."/>
            <person name="Bills G."/>
            <person name="Bluhm B."/>
            <person name="Cannon C."/>
            <person name="Castanera R."/>
            <person name="Culley D."/>
            <person name="Daum C."/>
            <person name="Ezra D."/>
            <person name="Gonzalez J."/>
            <person name="Henrissat B."/>
            <person name="Kuo A."/>
            <person name="Liang C."/>
            <person name="Lipzen A."/>
            <person name="Lutzoni F."/>
            <person name="Magnuson J."/>
            <person name="Mondo S."/>
            <person name="Nolan M."/>
            <person name="Ohm R."/>
            <person name="Pangilinan J."/>
            <person name="Park H.-J."/>
            <person name="Ramirez L."/>
            <person name="Alfaro M."/>
            <person name="Sun H."/>
            <person name="Tritt A."/>
            <person name="Yoshinaga Y."/>
            <person name="Zwiers L.-H."/>
            <person name="Turgeon B."/>
            <person name="Goodwin S."/>
            <person name="Spatafora J."/>
            <person name="Crous P."/>
            <person name="Grigoriev I."/>
        </authorList>
    </citation>
    <scope>NUCLEOTIDE SEQUENCE [LARGE SCALE GENOMIC DNA]</scope>
    <source>
        <strain evidence="10">CECT 20119</strain>
    </source>
</reference>
<evidence type="ECO:0000256" key="6">
    <source>
        <dbReference type="ARBA" id="ARBA00023180"/>
    </source>
</evidence>
<dbReference type="InterPro" id="IPR002889">
    <property type="entry name" value="WSC_carb-bd"/>
</dbReference>
<dbReference type="EMBL" id="ML992508">
    <property type="protein sequence ID" value="KAF2222302.1"/>
    <property type="molecule type" value="Genomic_DNA"/>
</dbReference>
<evidence type="ECO:0000256" key="3">
    <source>
        <dbReference type="ARBA" id="ARBA00022729"/>
    </source>
</evidence>
<dbReference type="InterPro" id="IPR011047">
    <property type="entry name" value="Quinoprotein_ADH-like_sf"/>
</dbReference>
<evidence type="ECO:0000313" key="10">
    <source>
        <dbReference type="Proteomes" id="UP000799538"/>
    </source>
</evidence>
<keyword evidence="2" id="KW-0812">Transmembrane</keyword>
<feature type="domain" description="WSC" evidence="8">
    <location>
        <begin position="946"/>
        <end position="1045"/>
    </location>
</feature>
<evidence type="ECO:0000256" key="2">
    <source>
        <dbReference type="ARBA" id="ARBA00022692"/>
    </source>
</evidence>
<evidence type="ECO:0000256" key="7">
    <source>
        <dbReference type="SAM" id="SignalP"/>
    </source>
</evidence>
<dbReference type="PANTHER" id="PTHR24269">
    <property type="entry name" value="KREMEN PROTEIN"/>
    <property type="match status" value="1"/>
</dbReference>
<accession>A0A6A6G9B5</accession>
<keyword evidence="5" id="KW-0472">Membrane</keyword>
<dbReference type="SUPFAM" id="SSF50998">
    <property type="entry name" value="Quinoprotein alcohol dehydrogenase-like"/>
    <property type="match status" value="1"/>
</dbReference>
<feature type="chain" id="PRO_5025556198" description="WSC domain-containing protein" evidence="7">
    <location>
        <begin position="22"/>
        <end position="1301"/>
    </location>
</feature>
<feature type="domain" description="WSC" evidence="8">
    <location>
        <begin position="1197"/>
        <end position="1296"/>
    </location>
</feature>
<dbReference type="PANTHER" id="PTHR24269:SF25">
    <property type="entry name" value="WSC DOMAIN-CONTAINING PROTEIN"/>
    <property type="match status" value="1"/>
</dbReference>
<gene>
    <name evidence="9" type="ORF">BDZ85DRAFT_237509</name>
</gene>
<dbReference type="PROSITE" id="PS51212">
    <property type="entry name" value="WSC"/>
    <property type="match status" value="3"/>
</dbReference>
<sequence length="1301" mass="136529">MARINLVVILLSLALRVFSLASTDEYRDADTMQNSYSDNHNMDPAVVDSAEFGLLWKYPFLNKEQFYAKPLTYTPTGMNQVVFLASSQNWIRILDAKSGTLIKERQVNTPFLQSDIGCTDIPNTIGITGTPVIDPNTDTAYFFAKTYIPNLRTPGNTGTYNGVYYFHAVDIRTLDERPGYPVLIDGSVADNDDRKYFVGGTILQRASLIQLGSYVYGGFGGHCDLFNYTGTILGVNVATGKVAANWVTMSGPNSNFGGVWDQNGGGGLAGVWMAGMSISTDSGSRLFFSTGNGAGQGENRGTPASGQSGLRTLGEAVISVGIDQTSGKLSLIDYFQPFDYINMDGGDQDFGSGGVALLDPTVFRGTGVTQIAITTGKNGKIYFMNGNDLGGYKQGPGQTDKIVQTIVTNQAVFGGVGSYPLEGGYIYSTPVGNPTSVYKLGFTGAGVPQFSFAGATKEISAGRVGPGTPTLTSYKGQPGTGIVWLTDPDAGLRAWYAIPQADRSLKRINLPQTGGSNKFQRPAFGDTRLYTTDANGVLYCLGSPVNLPLECSSPVSFGSVGLGSKSTPQKVNCTALINVNQISSVTVSDLHFEIDTTTIPKGAVAKGQSFSISVIWNLTDTTVSNAVNASYGNITPGIKSAALTISTVNGVAGYTTNFPVSLTGTQVSSKPFLQLTPQTVDFGGLVLGIPGDENPTAQLSFTLANLGQGDLTVLGYAYSTQIGDDDDDGGADDFTNITSTNGVWDLGPGFTTASLPPIGSKLTAGQSLQIPATFTPTTGVGSYLSYFNMWSDGGSKLIILEGSASTAPRANFSISTSEGGWLAETNLIMDFGVVAPGDTAQRQIRICNEGGSVLTVTKSKPPLGTIRALNYGIDLHESQAIGIGECAYGVVVFQPQPSVPNLPDQLVTNEWTLNVDDLDFGVHVVEMRGTIHTKQIGPLYPNGTARYQYLGCYKDNVGGRLLPNQLYADVTGNTNQQCQTAGLTANSVFVGTEYQQECWAGNKLPSGLYYTAESDRQCTFACTGDASQSCGGGADTGYISVYYDTTKYTITDQTYNSTGGPGGPSGPVGGPVTANSSGPYDYIGCYSEGTNGRALSGANIAPPEEGGSVEYCESKCSGYQYFGVEYSNECYCGNTIQTGSALVPGATPADTGCNMLCGGNATEYCGGPNRLNMYKLNSTVALPPTPAGPSAVPSIGAYSYAGCYTEATNSRALTGYIPPVPAGKGSVDWCYDAVVSGGWKWFGVEYGGECYAGNDLQVGSVLVEGDGVAAGCGMTCSGNGSQYCGGPNRLSMYMLNGTVEG</sequence>
<dbReference type="InterPro" id="IPR051836">
    <property type="entry name" value="Kremen_rcpt"/>
</dbReference>
<name>A0A6A6G9B5_9PEZI</name>
<dbReference type="OrthoDB" id="5985073at2759"/>